<protein>
    <submittedName>
        <fullName evidence="1">MmcQ/YjbR family DNA-binding protein</fullName>
    </submittedName>
</protein>
<sequence length="113" mass="12958">MMTVQEVRDYCLSLPETIESEHWGKPSFRIRNKIIAVIQPDGYTVTIKSTAEDKAYYAEIEPSVYRIDESYATVHYLNVHLPLAERAEVQGLIRKAWCAFAPKKLVKALEASR</sequence>
<dbReference type="SUPFAM" id="SSF142906">
    <property type="entry name" value="YjbR-like"/>
    <property type="match status" value="1"/>
</dbReference>
<comment type="caution">
    <text evidence="1">The sequence shown here is derived from an EMBL/GenBank/DDBJ whole genome shotgun (WGS) entry which is preliminary data.</text>
</comment>
<dbReference type="RefSeq" id="WP_378137508.1">
    <property type="nucleotide sequence ID" value="NZ_JBHSMI010000052.1"/>
</dbReference>
<dbReference type="EMBL" id="JBHSMI010000052">
    <property type="protein sequence ID" value="MFC5405850.1"/>
    <property type="molecule type" value="Genomic_DNA"/>
</dbReference>
<keyword evidence="2" id="KW-1185">Reference proteome</keyword>
<accession>A0ABW0HX57</accession>
<gene>
    <name evidence="1" type="ORF">ACFPOF_24180</name>
</gene>
<dbReference type="GO" id="GO:0003677">
    <property type="term" value="F:DNA binding"/>
    <property type="evidence" value="ECO:0007669"/>
    <property type="project" value="UniProtKB-KW"/>
</dbReference>
<proteinExistence type="predicted"/>
<organism evidence="1 2">
    <name type="scientific">Cohnella soli</name>
    <dbReference type="NCBI Taxonomy" id="425005"/>
    <lineage>
        <taxon>Bacteria</taxon>
        <taxon>Bacillati</taxon>
        <taxon>Bacillota</taxon>
        <taxon>Bacilli</taxon>
        <taxon>Bacillales</taxon>
        <taxon>Paenibacillaceae</taxon>
        <taxon>Cohnella</taxon>
    </lineage>
</organism>
<dbReference type="Pfam" id="PF04237">
    <property type="entry name" value="YjbR"/>
    <property type="match status" value="1"/>
</dbReference>
<reference evidence="2" key="1">
    <citation type="journal article" date="2019" name="Int. J. Syst. Evol. Microbiol.">
        <title>The Global Catalogue of Microorganisms (GCM) 10K type strain sequencing project: providing services to taxonomists for standard genome sequencing and annotation.</title>
        <authorList>
            <consortium name="The Broad Institute Genomics Platform"/>
            <consortium name="The Broad Institute Genome Sequencing Center for Infectious Disease"/>
            <person name="Wu L."/>
            <person name="Ma J."/>
        </authorList>
    </citation>
    <scope>NUCLEOTIDE SEQUENCE [LARGE SCALE GENOMIC DNA]</scope>
    <source>
        <strain evidence="2">CGMCC 1.18575</strain>
    </source>
</reference>
<evidence type="ECO:0000313" key="1">
    <source>
        <dbReference type="EMBL" id="MFC5405850.1"/>
    </source>
</evidence>
<keyword evidence="1" id="KW-0238">DNA-binding</keyword>
<dbReference type="InterPro" id="IPR058532">
    <property type="entry name" value="YjbR/MT2646/Rv2570-like"/>
</dbReference>
<dbReference type="Gene3D" id="3.90.1150.30">
    <property type="match status" value="1"/>
</dbReference>
<evidence type="ECO:0000313" key="2">
    <source>
        <dbReference type="Proteomes" id="UP001596113"/>
    </source>
</evidence>
<name>A0ABW0HX57_9BACL</name>
<dbReference type="InterPro" id="IPR038056">
    <property type="entry name" value="YjbR-like_sf"/>
</dbReference>
<dbReference type="Proteomes" id="UP001596113">
    <property type="component" value="Unassembled WGS sequence"/>
</dbReference>